<reference evidence="2 3" key="1">
    <citation type="submission" date="2018-06" db="EMBL/GenBank/DDBJ databases">
        <title>Whole genome sequencing of Candida tropicalis (genome annotated by CSBL at Korea University).</title>
        <authorList>
            <person name="Ahn J."/>
        </authorList>
    </citation>
    <scope>NUCLEOTIDE SEQUENCE [LARGE SCALE GENOMIC DNA]</scope>
    <source>
        <strain evidence="2 3">ATCC 20962</strain>
    </source>
</reference>
<gene>
    <name evidence="1" type="ORF">Cantr_07991</name>
    <name evidence="2" type="ORF">Cantr_10124</name>
</gene>
<dbReference type="EMBL" id="QLNQ01000026">
    <property type="protein sequence ID" value="RCK60945.1"/>
    <property type="molecule type" value="Genomic_DNA"/>
</dbReference>
<accession>A0A367YC46</accession>
<comment type="caution">
    <text evidence="2">The sequence shown here is derived from an EMBL/GenBank/DDBJ whole genome shotgun (WGS) entry which is preliminary data.</text>
</comment>
<protein>
    <submittedName>
        <fullName evidence="2">Uncharacterized protein</fullName>
    </submittedName>
</protein>
<sequence>MTTTSRQMQSPEMIFERWVDQPFAPKHKNKHYDCTCIPLDTTAPLDATNETTEVKIYRRNSALALNSLNAALSRKSSH</sequence>
<evidence type="ECO:0000313" key="2">
    <source>
        <dbReference type="EMBL" id="RCK63443.1"/>
    </source>
</evidence>
<dbReference type="AlphaFoldDB" id="A0A367YC46"/>
<evidence type="ECO:0000313" key="1">
    <source>
        <dbReference type="EMBL" id="RCK60945.1"/>
    </source>
</evidence>
<dbReference type="EMBL" id="QLNQ01000024">
    <property type="protein sequence ID" value="RCK63443.1"/>
    <property type="molecule type" value="Genomic_DNA"/>
</dbReference>
<evidence type="ECO:0000313" key="3">
    <source>
        <dbReference type="Proteomes" id="UP000253472"/>
    </source>
</evidence>
<proteinExistence type="predicted"/>
<keyword evidence="3" id="KW-1185">Reference proteome</keyword>
<name>A0A367YC46_9ASCO</name>
<dbReference type="Proteomes" id="UP000253472">
    <property type="component" value="Unassembled WGS sequence"/>
</dbReference>
<organism evidence="2 3">
    <name type="scientific">Candida viswanathii</name>
    <dbReference type="NCBI Taxonomy" id="5486"/>
    <lineage>
        <taxon>Eukaryota</taxon>
        <taxon>Fungi</taxon>
        <taxon>Dikarya</taxon>
        <taxon>Ascomycota</taxon>
        <taxon>Saccharomycotina</taxon>
        <taxon>Pichiomycetes</taxon>
        <taxon>Debaryomycetaceae</taxon>
        <taxon>Candida/Lodderomyces clade</taxon>
        <taxon>Candida</taxon>
    </lineage>
</organism>